<name>A0ABS6V7E6_9SPHN</name>
<evidence type="ECO:0000313" key="3">
    <source>
        <dbReference type="EMBL" id="MBW0145497.1"/>
    </source>
</evidence>
<dbReference type="RefSeq" id="WP_218633397.1">
    <property type="nucleotide sequence ID" value="NZ_JAHVAH010000001.1"/>
</dbReference>
<evidence type="ECO:0000256" key="1">
    <source>
        <dbReference type="PROSITE-ProRule" id="PRU00473"/>
    </source>
</evidence>
<dbReference type="PANTHER" id="PTHR30329:SF21">
    <property type="entry name" value="LIPOPROTEIN YIAD-RELATED"/>
    <property type="match status" value="1"/>
</dbReference>
<feature type="domain" description="OmpA-like" evidence="2">
    <location>
        <begin position="25"/>
        <end position="139"/>
    </location>
</feature>
<organism evidence="3 4">
    <name type="scientific">Sphingomicrobium clamense</name>
    <dbReference type="NCBI Taxonomy" id="2851013"/>
    <lineage>
        <taxon>Bacteria</taxon>
        <taxon>Pseudomonadati</taxon>
        <taxon>Pseudomonadota</taxon>
        <taxon>Alphaproteobacteria</taxon>
        <taxon>Sphingomonadales</taxon>
        <taxon>Sphingomonadaceae</taxon>
        <taxon>Sphingomicrobium</taxon>
    </lineage>
</organism>
<sequence length="139" mass="15221">MMIEWMALLMTFSVPQEAPSTPQPTEAAVEYGPYFVFFGFDSSAIDRDGDAILIQVVEDYRSAGNAPLTLTGHTDRAGASAYNQRLSKRRVDAVRDRLIALGVAPSHVTIGPDGEGEPLIETADGVREAQNRRVEIHFD</sequence>
<gene>
    <name evidence="3" type="ORF">KTQ36_09340</name>
</gene>
<dbReference type="Proteomes" id="UP000698028">
    <property type="component" value="Unassembled WGS sequence"/>
</dbReference>
<protein>
    <submittedName>
        <fullName evidence="3">OmpA family protein</fullName>
    </submittedName>
</protein>
<evidence type="ECO:0000313" key="4">
    <source>
        <dbReference type="Proteomes" id="UP000698028"/>
    </source>
</evidence>
<evidence type="ECO:0000259" key="2">
    <source>
        <dbReference type="PROSITE" id="PS51123"/>
    </source>
</evidence>
<dbReference type="Pfam" id="PF00691">
    <property type="entry name" value="OmpA"/>
    <property type="match status" value="1"/>
</dbReference>
<dbReference type="EMBL" id="JAHVAH010000001">
    <property type="protein sequence ID" value="MBW0145497.1"/>
    <property type="molecule type" value="Genomic_DNA"/>
</dbReference>
<proteinExistence type="predicted"/>
<dbReference type="PANTHER" id="PTHR30329">
    <property type="entry name" value="STATOR ELEMENT OF FLAGELLAR MOTOR COMPLEX"/>
    <property type="match status" value="1"/>
</dbReference>
<dbReference type="InterPro" id="IPR006665">
    <property type="entry name" value="OmpA-like"/>
</dbReference>
<dbReference type="CDD" id="cd07185">
    <property type="entry name" value="OmpA_C-like"/>
    <property type="match status" value="1"/>
</dbReference>
<accession>A0ABS6V7E6</accession>
<keyword evidence="4" id="KW-1185">Reference proteome</keyword>
<dbReference type="InterPro" id="IPR050330">
    <property type="entry name" value="Bact_OuterMem_StrucFunc"/>
</dbReference>
<dbReference type="PROSITE" id="PS51123">
    <property type="entry name" value="OMPA_2"/>
    <property type="match status" value="1"/>
</dbReference>
<keyword evidence="1" id="KW-0472">Membrane</keyword>
<reference evidence="3 4" key="1">
    <citation type="submission" date="2021-07" db="EMBL/GenBank/DDBJ databases">
        <title>The draft genome sequence of Sphingomicrobium sp. B8.</title>
        <authorList>
            <person name="Mu L."/>
        </authorList>
    </citation>
    <scope>NUCLEOTIDE SEQUENCE [LARGE SCALE GENOMIC DNA]</scope>
    <source>
        <strain evidence="3 4">B8</strain>
    </source>
</reference>
<comment type="caution">
    <text evidence="3">The sequence shown here is derived from an EMBL/GenBank/DDBJ whole genome shotgun (WGS) entry which is preliminary data.</text>
</comment>